<organism evidence="2">
    <name type="scientific">Arundo donax</name>
    <name type="common">Giant reed</name>
    <name type="synonym">Donax arundinaceus</name>
    <dbReference type="NCBI Taxonomy" id="35708"/>
    <lineage>
        <taxon>Eukaryota</taxon>
        <taxon>Viridiplantae</taxon>
        <taxon>Streptophyta</taxon>
        <taxon>Embryophyta</taxon>
        <taxon>Tracheophyta</taxon>
        <taxon>Spermatophyta</taxon>
        <taxon>Magnoliopsida</taxon>
        <taxon>Liliopsida</taxon>
        <taxon>Poales</taxon>
        <taxon>Poaceae</taxon>
        <taxon>PACMAD clade</taxon>
        <taxon>Arundinoideae</taxon>
        <taxon>Arundineae</taxon>
        <taxon>Arundo</taxon>
    </lineage>
</organism>
<name>A0A0A9B849_ARUDO</name>
<reference evidence="2" key="2">
    <citation type="journal article" date="2015" name="Data Brief">
        <title>Shoot transcriptome of the giant reed, Arundo donax.</title>
        <authorList>
            <person name="Barrero R.A."/>
            <person name="Guerrero F.D."/>
            <person name="Moolhuijzen P."/>
            <person name="Goolsby J.A."/>
            <person name="Tidwell J."/>
            <person name="Bellgard S.E."/>
            <person name="Bellgard M.I."/>
        </authorList>
    </citation>
    <scope>NUCLEOTIDE SEQUENCE</scope>
    <source>
        <tissue evidence="2">Shoot tissue taken approximately 20 cm above the soil surface</tissue>
    </source>
</reference>
<reference evidence="2" key="1">
    <citation type="submission" date="2014-09" db="EMBL/GenBank/DDBJ databases">
        <authorList>
            <person name="Magalhaes I.L.F."/>
            <person name="Oliveira U."/>
            <person name="Santos F.R."/>
            <person name="Vidigal T.H.D.A."/>
            <person name="Brescovit A.D."/>
            <person name="Santos A.J."/>
        </authorList>
    </citation>
    <scope>NUCLEOTIDE SEQUENCE</scope>
    <source>
        <tissue evidence="2">Shoot tissue taken approximately 20 cm above the soil surface</tissue>
    </source>
</reference>
<dbReference type="EMBL" id="GBRH01239542">
    <property type="protein sequence ID" value="JAD58353.1"/>
    <property type="molecule type" value="Transcribed_RNA"/>
</dbReference>
<proteinExistence type="predicted"/>
<evidence type="ECO:0000313" key="2">
    <source>
        <dbReference type="EMBL" id="JAD58353.1"/>
    </source>
</evidence>
<evidence type="ECO:0000256" key="1">
    <source>
        <dbReference type="SAM" id="MobiDB-lite"/>
    </source>
</evidence>
<sequence length="93" mass="10445">MLSSIHRFTMCTPSPNIHVDRMVISTLLFGRRILWIFSRTYSLLLCSDIVMDIFLPNAMLHLHNSFTSSTLLSASPYSSTSTSSSESNTMLLV</sequence>
<feature type="region of interest" description="Disordered" evidence="1">
    <location>
        <begin position="73"/>
        <end position="93"/>
    </location>
</feature>
<dbReference type="AlphaFoldDB" id="A0A0A9B849"/>
<accession>A0A0A9B849</accession>
<protein>
    <submittedName>
        <fullName evidence="2">Uncharacterized protein</fullName>
    </submittedName>
</protein>